<protein>
    <submittedName>
        <fullName evidence="2">Uncharacterized protein</fullName>
    </submittedName>
</protein>
<evidence type="ECO:0000313" key="3">
    <source>
        <dbReference type="Proteomes" id="UP001153954"/>
    </source>
</evidence>
<dbReference type="AlphaFoldDB" id="A0AAU9VBB6"/>
<accession>A0AAU9VBB6</accession>
<sequence>MDIEFASEKMNREERVDTGQAALVTGFRGARSEQSASRKALTGVGALCLVVRLGAGVPLLHLRKKTFPQH</sequence>
<keyword evidence="3" id="KW-1185">Reference proteome</keyword>
<keyword evidence="1" id="KW-1133">Transmembrane helix</keyword>
<reference evidence="2" key="1">
    <citation type="submission" date="2022-03" db="EMBL/GenBank/DDBJ databases">
        <authorList>
            <person name="Tunstrom K."/>
        </authorList>
    </citation>
    <scope>NUCLEOTIDE SEQUENCE</scope>
</reference>
<keyword evidence="1" id="KW-0472">Membrane</keyword>
<organism evidence="2 3">
    <name type="scientific">Euphydryas editha</name>
    <name type="common">Edith's checkerspot</name>
    <dbReference type="NCBI Taxonomy" id="104508"/>
    <lineage>
        <taxon>Eukaryota</taxon>
        <taxon>Metazoa</taxon>
        <taxon>Ecdysozoa</taxon>
        <taxon>Arthropoda</taxon>
        <taxon>Hexapoda</taxon>
        <taxon>Insecta</taxon>
        <taxon>Pterygota</taxon>
        <taxon>Neoptera</taxon>
        <taxon>Endopterygota</taxon>
        <taxon>Lepidoptera</taxon>
        <taxon>Glossata</taxon>
        <taxon>Ditrysia</taxon>
        <taxon>Papilionoidea</taxon>
        <taxon>Nymphalidae</taxon>
        <taxon>Nymphalinae</taxon>
        <taxon>Euphydryas</taxon>
    </lineage>
</organism>
<feature type="transmembrane region" description="Helical" evidence="1">
    <location>
        <begin position="40"/>
        <end position="62"/>
    </location>
</feature>
<dbReference type="EMBL" id="CAKOGL010000031">
    <property type="protein sequence ID" value="CAH2108719.1"/>
    <property type="molecule type" value="Genomic_DNA"/>
</dbReference>
<evidence type="ECO:0000313" key="2">
    <source>
        <dbReference type="EMBL" id="CAH2108719.1"/>
    </source>
</evidence>
<name>A0AAU9VBB6_EUPED</name>
<comment type="caution">
    <text evidence="2">The sequence shown here is derived from an EMBL/GenBank/DDBJ whole genome shotgun (WGS) entry which is preliminary data.</text>
</comment>
<proteinExistence type="predicted"/>
<keyword evidence="1" id="KW-0812">Transmembrane</keyword>
<gene>
    <name evidence="2" type="ORF">EEDITHA_LOCUS22627</name>
</gene>
<dbReference type="Proteomes" id="UP001153954">
    <property type="component" value="Unassembled WGS sequence"/>
</dbReference>
<evidence type="ECO:0000256" key="1">
    <source>
        <dbReference type="SAM" id="Phobius"/>
    </source>
</evidence>